<keyword evidence="2 6" id="KW-0819">tRNA processing</keyword>
<comment type="subcellular location">
    <subcellularLocation>
        <location evidence="6">Cytoplasm</location>
    </subcellularLocation>
</comment>
<comment type="similarity">
    <text evidence="6">Belongs to the tRNA(Ile)-lysidine synthase family.</text>
</comment>
<evidence type="ECO:0000256" key="6">
    <source>
        <dbReference type="HAMAP-Rule" id="MF_01161"/>
    </source>
</evidence>
<dbReference type="InterPro" id="IPR014729">
    <property type="entry name" value="Rossmann-like_a/b/a_fold"/>
</dbReference>
<dbReference type="InterPro" id="IPR011063">
    <property type="entry name" value="TilS/TtcA_N"/>
</dbReference>
<reference evidence="8 9" key="1">
    <citation type="submission" date="2019-12" db="EMBL/GenBank/DDBJ databases">
        <title>Genomic-based taxomic classification of the family Erythrobacteraceae.</title>
        <authorList>
            <person name="Xu L."/>
        </authorList>
    </citation>
    <scope>NUCLEOTIDE SEQUENCE [LARGE SCALE GENOMIC DNA]</scope>
    <source>
        <strain evidence="8 9">H32</strain>
    </source>
</reference>
<keyword evidence="9" id="KW-1185">Reference proteome</keyword>
<evidence type="ECO:0000256" key="5">
    <source>
        <dbReference type="ARBA" id="ARBA00048539"/>
    </source>
</evidence>
<evidence type="ECO:0000313" key="9">
    <source>
        <dbReference type="Proteomes" id="UP000444401"/>
    </source>
</evidence>
<accession>A0ABW9UZB6</accession>
<dbReference type="PANTHER" id="PTHR43033">
    <property type="entry name" value="TRNA(ILE)-LYSIDINE SYNTHASE-RELATED"/>
    <property type="match status" value="1"/>
</dbReference>
<organism evidence="8 9">
    <name type="scientific">Pelagerythrobacter marinus</name>
    <dbReference type="NCBI Taxonomy" id="538382"/>
    <lineage>
        <taxon>Bacteria</taxon>
        <taxon>Pseudomonadati</taxon>
        <taxon>Pseudomonadota</taxon>
        <taxon>Alphaproteobacteria</taxon>
        <taxon>Sphingomonadales</taxon>
        <taxon>Erythrobacteraceae</taxon>
        <taxon>Pelagerythrobacter</taxon>
    </lineage>
</organism>
<keyword evidence="6" id="KW-0963">Cytoplasm</keyword>
<name>A0ABW9UZB6_9SPHN</name>
<comment type="domain">
    <text evidence="6">The N-terminal region contains the highly conserved SGGXDS motif, predicted to be a P-loop motif involved in ATP binding.</text>
</comment>
<dbReference type="EC" id="6.3.4.19" evidence="6"/>
<dbReference type="GO" id="GO:0032267">
    <property type="term" value="F:tRNA(Ile)-lysidine synthase activity"/>
    <property type="evidence" value="ECO:0007669"/>
    <property type="project" value="UniProtKB-EC"/>
</dbReference>
<evidence type="ECO:0000256" key="4">
    <source>
        <dbReference type="ARBA" id="ARBA00022840"/>
    </source>
</evidence>
<dbReference type="NCBIfam" id="TIGR02432">
    <property type="entry name" value="lysidine_TilS_N"/>
    <property type="match status" value="1"/>
</dbReference>
<keyword evidence="3 6" id="KW-0547">Nucleotide-binding</keyword>
<sequence>MDGPPDPDSLERFRADLARVWPAEGERLGIAVSGGPDSLALLLLAHAALPGRVEAATVDHGLRDESAAEAAMVAGLCHRLGIEHATLPVALDDGNVQDRARAARYAALGAWVERRSLDALATAHHADDQAETLLMRLNRGSGLSGLAGIRECAPLPCGRPVVRPLLAWRRAELSAVVEAAGITPVDDPSNRDPAYDRARIRQAMAAADWLDPVAIATSARLLAEAEVTIAAIADDAFARGVSREAGGFRYRPEGPRLVRYRVVQRILQALSARPRGGQVAALVERLEGGGAANLAGVMARAEGEAWLFAREAPRRSG</sequence>
<dbReference type="InterPro" id="IPR012094">
    <property type="entry name" value="tRNA_Ile_lys_synt"/>
</dbReference>
<evidence type="ECO:0000313" key="8">
    <source>
        <dbReference type="EMBL" id="MXO69306.1"/>
    </source>
</evidence>
<dbReference type="EMBL" id="WTYO01000004">
    <property type="protein sequence ID" value="MXO69306.1"/>
    <property type="molecule type" value="Genomic_DNA"/>
</dbReference>
<dbReference type="PANTHER" id="PTHR43033:SF5">
    <property type="entry name" value="TRNA(ILE)-LYSIDINE SYNTHETASE"/>
    <property type="match status" value="1"/>
</dbReference>
<keyword evidence="1 6" id="KW-0436">Ligase</keyword>
<dbReference type="HAMAP" id="MF_01161">
    <property type="entry name" value="tRNA_Ile_lys_synt"/>
    <property type="match status" value="1"/>
</dbReference>
<proteinExistence type="inferred from homology"/>
<comment type="caution">
    <text evidence="8">The sequence shown here is derived from an EMBL/GenBank/DDBJ whole genome shotgun (WGS) entry which is preliminary data.</text>
</comment>
<evidence type="ECO:0000256" key="3">
    <source>
        <dbReference type="ARBA" id="ARBA00022741"/>
    </source>
</evidence>
<dbReference type="SUPFAM" id="SSF52402">
    <property type="entry name" value="Adenine nucleotide alpha hydrolases-like"/>
    <property type="match status" value="1"/>
</dbReference>
<dbReference type="Pfam" id="PF01171">
    <property type="entry name" value="ATP_bind_3"/>
    <property type="match status" value="1"/>
</dbReference>
<dbReference type="CDD" id="cd01992">
    <property type="entry name" value="TilS_N"/>
    <property type="match status" value="1"/>
</dbReference>
<comment type="function">
    <text evidence="6">Ligates lysine onto the cytidine present at position 34 of the AUA codon-specific tRNA(Ile) that contains the anticodon CAU, in an ATP-dependent manner. Cytidine is converted to lysidine, thus changing the amino acid specificity of the tRNA from methionine to isoleucine.</text>
</comment>
<dbReference type="InterPro" id="IPR012795">
    <property type="entry name" value="tRNA_Ile_lys_synt_N"/>
</dbReference>
<protein>
    <recommendedName>
        <fullName evidence="6">tRNA(Ile)-lysidine synthase</fullName>
        <ecNumber evidence="6">6.3.4.19</ecNumber>
    </recommendedName>
    <alternativeName>
        <fullName evidence="6">tRNA(Ile)-2-lysyl-cytidine synthase</fullName>
    </alternativeName>
    <alternativeName>
        <fullName evidence="6">tRNA(Ile)-lysidine synthetase</fullName>
    </alternativeName>
</protein>
<evidence type="ECO:0000256" key="2">
    <source>
        <dbReference type="ARBA" id="ARBA00022694"/>
    </source>
</evidence>
<feature type="binding site" evidence="6">
    <location>
        <begin position="33"/>
        <end position="38"/>
    </location>
    <ligand>
        <name>ATP</name>
        <dbReference type="ChEBI" id="CHEBI:30616"/>
    </ligand>
</feature>
<comment type="catalytic activity">
    <reaction evidence="5 6">
        <text>cytidine(34) in tRNA(Ile2) + L-lysine + ATP = lysidine(34) in tRNA(Ile2) + AMP + diphosphate + H(+)</text>
        <dbReference type="Rhea" id="RHEA:43744"/>
        <dbReference type="Rhea" id="RHEA-COMP:10625"/>
        <dbReference type="Rhea" id="RHEA-COMP:10670"/>
        <dbReference type="ChEBI" id="CHEBI:15378"/>
        <dbReference type="ChEBI" id="CHEBI:30616"/>
        <dbReference type="ChEBI" id="CHEBI:32551"/>
        <dbReference type="ChEBI" id="CHEBI:33019"/>
        <dbReference type="ChEBI" id="CHEBI:82748"/>
        <dbReference type="ChEBI" id="CHEBI:83665"/>
        <dbReference type="ChEBI" id="CHEBI:456215"/>
        <dbReference type="EC" id="6.3.4.19"/>
    </reaction>
</comment>
<evidence type="ECO:0000256" key="1">
    <source>
        <dbReference type="ARBA" id="ARBA00022598"/>
    </source>
</evidence>
<keyword evidence="4 6" id="KW-0067">ATP-binding</keyword>
<dbReference type="Gene3D" id="3.40.50.620">
    <property type="entry name" value="HUPs"/>
    <property type="match status" value="1"/>
</dbReference>
<feature type="domain" description="tRNA(Ile)-lysidine/2-thiocytidine synthase N-terminal" evidence="7">
    <location>
        <begin position="29"/>
        <end position="202"/>
    </location>
</feature>
<gene>
    <name evidence="6 8" type="primary">tilS</name>
    <name evidence="8" type="ORF">GRI72_10760</name>
</gene>
<evidence type="ECO:0000259" key="7">
    <source>
        <dbReference type="Pfam" id="PF01171"/>
    </source>
</evidence>
<dbReference type="Proteomes" id="UP000444401">
    <property type="component" value="Unassembled WGS sequence"/>
</dbReference>